<dbReference type="InterPro" id="IPR046609">
    <property type="entry name" value="DUF6668"/>
</dbReference>
<dbReference type="Proteomes" id="UP000291758">
    <property type="component" value="Plasmid unnamed1"/>
</dbReference>
<keyword evidence="1" id="KW-0614">Plasmid</keyword>
<geneLocation type="plasmid" evidence="1">
    <name>unnamed1</name>
</geneLocation>
<dbReference type="AlphaFoldDB" id="A0A4P6EQ78"/>
<sequence length="160" mass="16841">MDVADRLRQVDVSEMPTPTAWIVGVHGGSAETTLAHLVDGAVATGHRWPIGTPRAPMAPVVLVARTGMNDLRAAQRAVIEWASGATPVALAGLVLVADAPGRLPRPLTDLAQVIAGGVPRCWRMPWVEDWRMGGEVTADGAPKAAQAILAELHDVLTNPQ</sequence>
<dbReference type="OrthoDB" id="4549550at2"/>
<gene>
    <name evidence="1" type="ORF">ET495_17280</name>
</gene>
<dbReference type="EMBL" id="CP035496">
    <property type="protein sequence ID" value="QAY64974.1"/>
    <property type="molecule type" value="Genomic_DNA"/>
</dbReference>
<accession>A0A4P6EQ78</accession>
<dbReference type="KEGG" id="xyl:ET495_17280"/>
<evidence type="ECO:0000313" key="1">
    <source>
        <dbReference type="EMBL" id="QAY64974.1"/>
    </source>
</evidence>
<dbReference type="RefSeq" id="WP_129206110.1">
    <property type="nucleotide sequence ID" value="NZ_CP035496.1"/>
</dbReference>
<evidence type="ECO:0000313" key="2">
    <source>
        <dbReference type="Proteomes" id="UP000291758"/>
    </source>
</evidence>
<organism evidence="1 2">
    <name type="scientific">Xylanimonas allomyrinae</name>
    <dbReference type="NCBI Taxonomy" id="2509459"/>
    <lineage>
        <taxon>Bacteria</taxon>
        <taxon>Bacillati</taxon>
        <taxon>Actinomycetota</taxon>
        <taxon>Actinomycetes</taxon>
        <taxon>Micrococcales</taxon>
        <taxon>Promicromonosporaceae</taxon>
        <taxon>Xylanimonas</taxon>
    </lineage>
</organism>
<name>A0A4P6EQ78_9MICO</name>
<reference evidence="1 2" key="1">
    <citation type="submission" date="2019-01" db="EMBL/GenBank/DDBJ databases">
        <title>Genome sequencing of strain 2JSPR-7.</title>
        <authorList>
            <person name="Heo J."/>
            <person name="Kim S.-J."/>
            <person name="Kim J.-S."/>
            <person name="Hong S.-B."/>
            <person name="Kwon S.-W."/>
        </authorList>
    </citation>
    <scope>NUCLEOTIDE SEQUENCE [LARGE SCALE GENOMIC DNA]</scope>
    <source>
        <strain evidence="1 2">2JSPR-7</strain>
        <plasmid evidence="1 2">unnamed1</plasmid>
    </source>
</reference>
<dbReference type="Pfam" id="PF20373">
    <property type="entry name" value="DUF6668"/>
    <property type="match status" value="1"/>
</dbReference>
<protein>
    <submittedName>
        <fullName evidence="1">Uncharacterized protein</fullName>
    </submittedName>
</protein>
<proteinExistence type="predicted"/>
<keyword evidence="2" id="KW-1185">Reference proteome</keyword>
<dbReference type="GeneID" id="39493956"/>